<feature type="transmembrane region" description="Helical" evidence="2">
    <location>
        <begin position="208"/>
        <end position="228"/>
    </location>
</feature>
<reference evidence="3 4" key="1">
    <citation type="submission" date="2018-10" db="EMBL/GenBank/DDBJ databases">
        <title>Genomic Encyclopedia of Archaeal and Bacterial Type Strains, Phase II (KMG-II): from individual species to whole genera.</title>
        <authorList>
            <person name="Goeker M."/>
        </authorList>
    </citation>
    <scope>NUCLEOTIDE SEQUENCE [LARGE SCALE GENOMIC DNA]</scope>
    <source>
        <strain evidence="3 4">RP-AC37</strain>
    </source>
</reference>
<name>A0A420XS41_9ACTN</name>
<evidence type="ECO:0000256" key="1">
    <source>
        <dbReference type="SAM" id="MobiDB-lite"/>
    </source>
</evidence>
<dbReference type="RefSeq" id="WP_121192721.1">
    <property type="nucleotide sequence ID" value="NZ_RBWV01000010.1"/>
</dbReference>
<proteinExistence type="predicted"/>
<dbReference type="InParanoid" id="A0A420XS41"/>
<keyword evidence="2" id="KW-1133">Transmembrane helix</keyword>
<evidence type="ECO:0000313" key="4">
    <source>
        <dbReference type="Proteomes" id="UP000281955"/>
    </source>
</evidence>
<comment type="caution">
    <text evidence="3">The sequence shown here is derived from an EMBL/GenBank/DDBJ whole genome shotgun (WGS) entry which is preliminary data.</text>
</comment>
<evidence type="ECO:0000313" key="3">
    <source>
        <dbReference type="EMBL" id="RKS77716.1"/>
    </source>
</evidence>
<dbReference type="OrthoDB" id="3353560at2"/>
<feature type="transmembrane region" description="Helical" evidence="2">
    <location>
        <begin position="20"/>
        <end position="39"/>
    </location>
</feature>
<accession>A0A420XS41</accession>
<protein>
    <recommendedName>
        <fullName evidence="5">Vitamin K-dependent gamma-carboxylase-like protein</fullName>
    </recommendedName>
</protein>
<gene>
    <name evidence="3" type="ORF">CLV35_1414</name>
</gene>
<sequence>MNRVVSALVPALPRERVAALRWLVYLFIPVDVLLLHTWGDPHGSASPDLYTPLVVGDLLHLPTPSVALVDVCKYGSAVAALLALTGRAPRLLGWTVFALWGEYQVIAFSYGKVDHDRFDLLIALAVLPTVGRLRVGRTTGLPHPSEAAGWALRCIQLAVVATYFLAGVTKVRFGGWGWVDSATLARAVVRRGTFLSNWMLDVPWTLHVGQYVILAFELLSPVALFLPLRWQVRVVAFWLSFHLATYAGITIMFWPHIICLAAFLPLERWWTRLSPPTPPPAGREYQRAAAGAPASAPPPA</sequence>
<feature type="transmembrane region" description="Helical" evidence="2">
    <location>
        <begin position="147"/>
        <end position="166"/>
    </location>
</feature>
<dbReference type="Proteomes" id="UP000281955">
    <property type="component" value="Unassembled WGS sequence"/>
</dbReference>
<evidence type="ECO:0000256" key="2">
    <source>
        <dbReference type="SAM" id="Phobius"/>
    </source>
</evidence>
<keyword evidence="4" id="KW-1185">Reference proteome</keyword>
<dbReference type="AlphaFoldDB" id="A0A420XS41"/>
<feature type="region of interest" description="Disordered" evidence="1">
    <location>
        <begin position="277"/>
        <end position="300"/>
    </location>
</feature>
<keyword evidence="2" id="KW-0812">Transmembrane</keyword>
<feature type="transmembrane region" description="Helical" evidence="2">
    <location>
        <begin position="235"/>
        <end position="264"/>
    </location>
</feature>
<feature type="transmembrane region" description="Helical" evidence="2">
    <location>
        <begin position="117"/>
        <end position="135"/>
    </location>
</feature>
<dbReference type="EMBL" id="RBWV01000010">
    <property type="protein sequence ID" value="RKS77716.1"/>
    <property type="molecule type" value="Genomic_DNA"/>
</dbReference>
<evidence type="ECO:0008006" key="5">
    <source>
        <dbReference type="Google" id="ProtNLM"/>
    </source>
</evidence>
<keyword evidence="2" id="KW-0472">Membrane</keyword>
<organism evidence="3 4">
    <name type="scientific">Motilibacter peucedani</name>
    <dbReference type="NCBI Taxonomy" id="598650"/>
    <lineage>
        <taxon>Bacteria</taxon>
        <taxon>Bacillati</taxon>
        <taxon>Actinomycetota</taxon>
        <taxon>Actinomycetes</taxon>
        <taxon>Motilibacterales</taxon>
        <taxon>Motilibacteraceae</taxon>
        <taxon>Motilibacter</taxon>
    </lineage>
</organism>